<accession>A0A9P5YLQ1</accession>
<reference evidence="1" key="1">
    <citation type="submission" date="2020-11" db="EMBL/GenBank/DDBJ databases">
        <authorList>
            <consortium name="DOE Joint Genome Institute"/>
            <person name="Ahrendt S."/>
            <person name="Riley R."/>
            <person name="Andreopoulos W."/>
            <person name="Labutti K."/>
            <person name="Pangilinan J."/>
            <person name="Ruiz-Duenas F.J."/>
            <person name="Barrasa J.M."/>
            <person name="Sanchez-Garcia M."/>
            <person name="Camarero S."/>
            <person name="Miyauchi S."/>
            <person name="Serrano A."/>
            <person name="Linde D."/>
            <person name="Babiker R."/>
            <person name="Drula E."/>
            <person name="Ayuso-Fernandez I."/>
            <person name="Pacheco R."/>
            <person name="Padilla G."/>
            <person name="Ferreira P."/>
            <person name="Barriuso J."/>
            <person name="Kellner H."/>
            <person name="Castanera R."/>
            <person name="Alfaro M."/>
            <person name="Ramirez L."/>
            <person name="Pisabarro A.G."/>
            <person name="Kuo A."/>
            <person name="Tritt A."/>
            <person name="Lipzen A."/>
            <person name="He G."/>
            <person name="Yan M."/>
            <person name="Ng V."/>
            <person name="Cullen D."/>
            <person name="Martin F."/>
            <person name="Rosso M.-N."/>
            <person name="Henrissat B."/>
            <person name="Hibbett D."/>
            <person name="Martinez A.T."/>
            <person name="Grigoriev I.V."/>
        </authorList>
    </citation>
    <scope>NUCLEOTIDE SEQUENCE</scope>
    <source>
        <strain evidence="1">CIRM-BRFM 674</strain>
    </source>
</reference>
<dbReference type="AlphaFoldDB" id="A0A9P5YLQ1"/>
<dbReference type="Proteomes" id="UP000807469">
    <property type="component" value="Unassembled WGS sequence"/>
</dbReference>
<organism evidence="1 2">
    <name type="scientific">Pholiota conissans</name>
    <dbReference type="NCBI Taxonomy" id="109636"/>
    <lineage>
        <taxon>Eukaryota</taxon>
        <taxon>Fungi</taxon>
        <taxon>Dikarya</taxon>
        <taxon>Basidiomycota</taxon>
        <taxon>Agaricomycotina</taxon>
        <taxon>Agaricomycetes</taxon>
        <taxon>Agaricomycetidae</taxon>
        <taxon>Agaricales</taxon>
        <taxon>Agaricineae</taxon>
        <taxon>Strophariaceae</taxon>
        <taxon>Pholiota</taxon>
    </lineage>
</organism>
<gene>
    <name evidence="1" type="ORF">BDN70DRAFT_820772</name>
</gene>
<evidence type="ECO:0000313" key="1">
    <source>
        <dbReference type="EMBL" id="KAF9470879.1"/>
    </source>
</evidence>
<proteinExistence type="predicted"/>
<keyword evidence="2" id="KW-1185">Reference proteome</keyword>
<dbReference type="OrthoDB" id="3066350at2759"/>
<name>A0A9P5YLQ1_9AGAR</name>
<sequence length="173" mass="19260">MNADASSSITQASSPPNWFTSASSMLRSTNLGPEWEELVSKWAAFEAQEGYKGVAKLGHLHRPASVKDWIQRGRSPTWKPAIVNPPEYGVEVVKWWTSLQPPWRISSKGKIIFSAVDGDWKAMRRPGVNGLLSIVACLFHWGSALQKNGKAIRNPQWIAIVKDCSTVYDNLLL</sequence>
<comment type="caution">
    <text evidence="1">The sequence shown here is derived from an EMBL/GenBank/DDBJ whole genome shotgun (WGS) entry which is preliminary data.</text>
</comment>
<protein>
    <submittedName>
        <fullName evidence="1">Uncharacterized protein</fullName>
    </submittedName>
</protein>
<evidence type="ECO:0000313" key="2">
    <source>
        <dbReference type="Proteomes" id="UP000807469"/>
    </source>
</evidence>
<dbReference type="EMBL" id="MU155821">
    <property type="protein sequence ID" value="KAF9470879.1"/>
    <property type="molecule type" value="Genomic_DNA"/>
</dbReference>